<keyword evidence="3" id="KW-1185">Reference proteome</keyword>
<organism evidence="2 3">
    <name type="scientific">Chelativorans intermedius</name>
    <dbReference type="NCBI Taxonomy" id="515947"/>
    <lineage>
        <taxon>Bacteria</taxon>
        <taxon>Pseudomonadati</taxon>
        <taxon>Pseudomonadota</taxon>
        <taxon>Alphaproteobacteria</taxon>
        <taxon>Hyphomicrobiales</taxon>
        <taxon>Phyllobacteriaceae</taxon>
        <taxon>Chelativorans</taxon>
    </lineage>
</organism>
<dbReference type="Proteomes" id="UP001589755">
    <property type="component" value="Unassembled WGS sequence"/>
</dbReference>
<reference evidence="2 3" key="1">
    <citation type="submission" date="2024-09" db="EMBL/GenBank/DDBJ databases">
        <authorList>
            <person name="Sun Q."/>
            <person name="Mori K."/>
        </authorList>
    </citation>
    <scope>NUCLEOTIDE SEQUENCE [LARGE SCALE GENOMIC DNA]</scope>
    <source>
        <strain evidence="2 3">CCM 8543</strain>
    </source>
</reference>
<keyword evidence="1" id="KW-1133">Transmembrane helix</keyword>
<keyword evidence="1" id="KW-0812">Transmembrane</keyword>
<feature type="transmembrane region" description="Helical" evidence="1">
    <location>
        <begin position="130"/>
        <end position="147"/>
    </location>
</feature>
<feature type="transmembrane region" description="Helical" evidence="1">
    <location>
        <begin position="57"/>
        <end position="74"/>
    </location>
</feature>
<comment type="caution">
    <text evidence="2">The sequence shown here is derived from an EMBL/GenBank/DDBJ whole genome shotgun (WGS) entry which is preliminary data.</text>
</comment>
<proteinExistence type="predicted"/>
<evidence type="ECO:0000313" key="3">
    <source>
        <dbReference type="Proteomes" id="UP001589755"/>
    </source>
</evidence>
<evidence type="ECO:0000256" key="1">
    <source>
        <dbReference type="SAM" id="Phobius"/>
    </source>
</evidence>
<evidence type="ECO:0000313" key="2">
    <source>
        <dbReference type="EMBL" id="MFC0208102.1"/>
    </source>
</evidence>
<name>A0ABV6D667_9HYPH</name>
<dbReference type="EMBL" id="JBHLXD010000008">
    <property type="protein sequence ID" value="MFC0208102.1"/>
    <property type="molecule type" value="Genomic_DNA"/>
</dbReference>
<sequence>MQEDFHSPYHPYNEAGRTAEGRLIYEEGQRRAQQAENARARFPAGTNVELPAFGKKFLGFGLVLLGLWIAPGAGASVSAWILPCGLLALGALGFFKGIRESREAGWQPFARIPGPRGSALRMIWALRPRSWMIAWAAIIGAFALWGAPNLRIAYGPGTCTYFGLGGTATERAHGPCPLIKMIALAARTG</sequence>
<accession>A0ABV6D667</accession>
<protein>
    <recommendedName>
        <fullName evidence="4">DUF2892 domain-containing protein</fullName>
    </recommendedName>
</protein>
<dbReference type="RefSeq" id="WP_261519063.1">
    <property type="nucleotide sequence ID" value="NZ_JAODNW010000002.1"/>
</dbReference>
<gene>
    <name evidence="2" type="ORF">ACFFJ2_06765</name>
</gene>
<keyword evidence="1" id="KW-0472">Membrane</keyword>
<evidence type="ECO:0008006" key="4">
    <source>
        <dbReference type="Google" id="ProtNLM"/>
    </source>
</evidence>